<evidence type="ECO:0000256" key="1">
    <source>
        <dbReference type="SAM" id="MobiDB-lite"/>
    </source>
</evidence>
<dbReference type="AlphaFoldDB" id="A0A1Z4LXQ4"/>
<reference evidence="2 3" key="1">
    <citation type="submission" date="2017-06" db="EMBL/GenBank/DDBJ databases">
        <title>Genome sequencing of cyanobaciteial culture collection at National Institute for Environmental Studies (NIES).</title>
        <authorList>
            <person name="Hirose Y."/>
            <person name="Shimura Y."/>
            <person name="Fujisawa T."/>
            <person name="Nakamura Y."/>
            <person name="Kawachi M."/>
        </authorList>
    </citation>
    <scope>NUCLEOTIDE SEQUENCE [LARGE SCALE GENOMIC DNA]</scope>
    <source>
        <strain evidence="2 3">NIES-267</strain>
    </source>
</reference>
<accession>A0A1Z4LXQ4</accession>
<sequence length="267" mass="31314">MTQNASKSILNWTEKHLKYCLKYRIKNVAQTLWKWLLTLGKENQKIEFTLQEFQQYVKKLQGKPHALHWVKQQFEKLVFLRIIHIDKDFGHNTYRIKLRHPDATIPKKRCERNLHYHQVTLEKQPSNGCHSETGFVSSSSPHSPDKSTVCTDDSSGSNTNNQPDYSNELNIKEHHRKLQIIKACAKYGILFNPKKATTEEIYKYPIEDITASLKLFKQRNKGGLIDNPQGWLIDCLRYRYYEDNLYTKETFIADIEDIFTSVFSNSG</sequence>
<keyword evidence="3" id="KW-1185">Reference proteome</keyword>
<gene>
    <name evidence="2" type="ORF">NIES267_55050</name>
</gene>
<proteinExistence type="predicted"/>
<name>A0A1Z4LXQ4_9CYAN</name>
<organism evidence="2 3">
    <name type="scientific">Calothrix parasitica NIES-267</name>
    <dbReference type="NCBI Taxonomy" id="1973488"/>
    <lineage>
        <taxon>Bacteria</taxon>
        <taxon>Bacillati</taxon>
        <taxon>Cyanobacteriota</taxon>
        <taxon>Cyanophyceae</taxon>
        <taxon>Nostocales</taxon>
        <taxon>Calotrichaceae</taxon>
        <taxon>Calothrix</taxon>
    </lineage>
</organism>
<feature type="compositionally biased region" description="Polar residues" evidence="1">
    <location>
        <begin position="125"/>
        <end position="136"/>
    </location>
</feature>
<protein>
    <submittedName>
        <fullName evidence="2">Uncharacterized protein</fullName>
    </submittedName>
</protein>
<dbReference type="Proteomes" id="UP000218418">
    <property type="component" value="Chromosome"/>
</dbReference>
<feature type="region of interest" description="Disordered" evidence="1">
    <location>
        <begin position="125"/>
        <end position="168"/>
    </location>
</feature>
<dbReference type="OrthoDB" id="484142at2"/>
<evidence type="ECO:0000313" key="2">
    <source>
        <dbReference type="EMBL" id="BAY85999.1"/>
    </source>
</evidence>
<dbReference type="EMBL" id="AP018227">
    <property type="protein sequence ID" value="BAY85999.1"/>
    <property type="molecule type" value="Genomic_DNA"/>
</dbReference>
<feature type="compositionally biased region" description="Polar residues" evidence="1">
    <location>
        <begin position="148"/>
        <end position="168"/>
    </location>
</feature>
<evidence type="ECO:0000313" key="3">
    <source>
        <dbReference type="Proteomes" id="UP000218418"/>
    </source>
</evidence>